<evidence type="ECO:0000313" key="2">
    <source>
        <dbReference type="EMBL" id="KAK3242094.1"/>
    </source>
</evidence>
<reference evidence="2 3" key="1">
    <citation type="journal article" date="2015" name="Genome Biol. Evol.">
        <title>Comparative Genomics of a Bacterivorous Green Alga Reveals Evolutionary Causalities and Consequences of Phago-Mixotrophic Mode of Nutrition.</title>
        <authorList>
            <person name="Burns J.A."/>
            <person name="Paasch A."/>
            <person name="Narechania A."/>
            <person name="Kim E."/>
        </authorList>
    </citation>
    <scope>NUCLEOTIDE SEQUENCE [LARGE SCALE GENOMIC DNA]</scope>
    <source>
        <strain evidence="2 3">PLY_AMNH</strain>
    </source>
</reference>
<dbReference type="AlphaFoldDB" id="A0AAE0EVV6"/>
<dbReference type="Proteomes" id="UP001190700">
    <property type="component" value="Unassembled WGS sequence"/>
</dbReference>
<protein>
    <submittedName>
        <fullName evidence="2">Uncharacterized protein</fullName>
    </submittedName>
</protein>
<feature type="region of interest" description="Disordered" evidence="1">
    <location>
        <begin position="18"/>
        <end position="42"/>
    </location>
</feature>
<proteinExistence type="predicted"/>
<comment type="caution">
    <text evidence="2">The sequence shown here is derived from an EMBL/GenBank/DDBJ whole genome shotgun (WGS) entry which is preliminary data.</text>
</comment>
<evidence type="ECO:0000256" key="1">
    <source>
        <dbReference type="SAM" id="MobiDB-lite"/>
    </source>
</evidence>
<evidence type="ECO:0000313" key="3">
    <source>
        <dbReference type="Proteomes" id="UP001190700"/>
    </source>
</evidence>
<feature type="compositionally biased region" description="Acidic residues" evidence="1">
    <location>
        <begin position="19"/>
        <end position="28"/>
    </location>
</feature>
<organism evidence="2 3">
    <name type="scientific">Cymbomonas tetramitiformis</name>
    <dbReference type="NCBI Taxonomy" id="36881"/>
    <lineage>
        <taxon>Eukaryota</taxon>
        <taxon>Viridiplantae</taxon>
        <taxon>Chlorophyta</taxon>
        <taxon>Pyramimonadophyceae</taxon>
        <taxon>Pyramimonadales</taxon>
        <taxon>Pyramimonadaceae</taxon>
        <taxon>Cymbomonas</taxon>
    </lineage>
</organism>
<keyword evidence="3" id="KW-1185">Reference proteome</keyword>
<accession>A0AAE0EVV6</accession>
<gene>
    <name evidence="2" type="ORF">CYMTET_48197</name>
</gene>
<dbReference type="EMBL" id="LGRX02033238">
    <property type="protein sequence ID" value="KAK3242094.1"/>
    <property type="molecule type" value="Genomic_DNA"/>
</dbReference>
<name>A0AAE0EVV6_9CHLO</name>
<sequence length="143" mass="16394">MRQKRTYVMRKETMSALVDPDDDDEDELAGMPALYDSSEDTENEAIPALVESDGEDEDEIGPNISKATLLAALKATLGWSGVNKQGTWNLVVKYMSYTNKSKERMQLTRFNLFGKADLFRRFRMQRKFANFKSTLKRMIHTGK</sequence>